<sequence>MYTSESCLEWIHNSFLDLDSLSKKKKKKKVASHCINLSHKMSLN</sequence>
<evidence type="ECO:0000313" key="1">
    <source>
        <dbReference type="EMBL" id="CDW41659.1"/>
    </source>
</evidence>
<dbReference type="AlphaFoldDB" id="A0A0K2UTQ8"/>
<organism evidence="1">
    <name type="scientific">Lepeophtheirus salmonis</name>
    <name type="common">Salmon louse</name>
    <name type="synonym">Caligus salmonis</name>
    <dbReference type="NCBI Taxonomy" id="72036"/>
    <lineage>
        <taxon>Eukaryota</taxon>
        <taxon>Metazoa</taxon>
        <taxon>Ecdysozoa</taxon>
        <taxon>Arthropoda</taxon>
        <taxon>Crustacea</taxon>
        <taxon>Multicrustacea</taxon>
        <taxon>Hexanauplia</taxon>
        <taxon>Copepoda</taxon>
        <taxon>Siphonostomatoida</taxon>
        <taxon>Caligidae</taxon>
        <taxon>Lepeophtheirus</taxon>
    </lineage>
</organism>
<dbReference type="EMBL" id="HACA01024298">
    <property type="protein sequence ID" value="CDW41659.1"/>
    <property type="molecule type" value="Transcribed_RNA"/>
</dbReference>
<proteinExistence type="predicted"/>
<name>A0A0K2UTQ8_LEPSM</name>
<protein>
    <submittedName>
        <fullName evidence="1">Uncharacterized protein</fullName>
    </submittedName>
</protein>
<accession>A0A0K2UTQ8</accession>
<reference evidence="1" key="1">
    <citation type="submission" date="2014-05" db="EMBL/GenBank/DDBJ databases">
        <authorList>
            <person name="Chronopoulou M."/>
        </authorList>
    </citation>
    <scope>NUCLEOTIDE SEQUENCE</scope>
    <source>
        <tissue evidence="1">Whole organism</tissue>
    </source>
</reference>